<proteinExistence type="predicted"/>
<evidence type="ECO:0000259" key="6">
    <source>
        <dbReference type="Pfam" id="PF23138"/>
    </source>
</evidence>
<name>A0A7M7Q6C6_NASVI</name>
<dbReference type="GeneID" id="107980968"/>
<dbReference type="RefSeq" id="XP_031782315.1">
    <property type="nucleotide sequence ID" value="XM_031926455.1"/>
</dbReference>
<dbReference type="InterPro" id="IPR016024">
    <property type="entry name" value="ARM-type_fold"/>
</dbReference>
<organism evidence="7 8">
    <name type="scientific">Nasonia vitripennis</name>
    <name type="common">Parasitic wasp</name>
    <dbReference type="NCBI Taxonomy" id="7425"/>
    <lineage>
        <taxon>Eukaryota</taxon>
        <taxon>Metazoa</taxon>
        <taxon>Ecdysozoa</taxon>
        <taxon>Arthropoda</taxon>
        <taxon>Hexapoda</taxon>
        <taxon>Insecta</taxon>
        <taxon>Pterygota</taxon>
        <taxon>Neoptera</taxon>
        <taxon>Endopterygota</taxon>
        <taxon>Hymenoptera</taxon>
        <taxon>Apocrita</taxon>
        <taxon>Proctotrupomorpha</taxon>
        <taxon>Chalcidoidea</taxon>
        <taxon>Pteromalidae</taxon>
        <taxon>Pteromalinae</taxon>
        <taxon>Nasonia</taxon>
    </lineage>
</organism>
<evidence type="ECO:0000256" key="3">
    <source>
        <dbReference type="ARBA" id="ARBA00023273"/>
    </source>
</evidence>
<dbReference type="OrthoDB" id="538223at2759"/>
<dbReference type="GO" id="GO:0097542">
    <property type="term" value="C:ciliary tip"/>
    <property type="evidence" value="ECO:0007669"/>
    <property type="project" value="TreeGrafter"/>
</dbReference>
<dbReference type="InterPro" id="IPR056327">
    <property type="entry name" value="ARMC9_CTLH-like_dom"/>
</dbReference>
<dbReference type="Pfam" id="PF23138">
    <property type="entry name" value="CTLH_Armc9"/>
    <property type="match status" value="1"/>
</dbReference>
<dbReference type="Gene3D" id="1.25.10.10">
    <property type="entry name" value="Leucine-rich Repeat Variant"/>
    <property type="match status" value="1"/>
</dbReference>
<feature type="region of interest" description="Disordered" evidence="4">
    <location>
        <begin position="852"/>
        <end position="904"/>
    </location>
</feature>
<comment type="subcellular location">
    <subcellularLocation>
        <location evidence="1">Cytoplasm</location>
        <location evidence="1">Cytoskeleton</location>
        <location evidence="1">Cilium basal body</location>
    </subcellularLocation>
</comment>
<evidence type="ECO:0000313" key="8">
    <source>
        <dbReference type="Proteomes" id="UP000002358"/>
    </source>
</evidence>
<feature type="domain" description="LisH" evidence="5">
    <location>
        <begin position="607"/>
        <end position="724"/>
    </location>
</feature>
<dbReference type="InterPro" id="IPR040369">
    <property type="entry name" value="ARMC9"/>
</dbReference>
<feature type="domain" description="ARMC9 CTLH-like" evidence="6">
    <location>
        <begin position="61"/>
        <end position="222"/>
    </location>
</feature>
<keyword evidence="2" id="KW-0970">Cilium biogenesis/degradation</keyword>
<accession>A0A7M7Q6C6</accession>
<dbReference type="Pfam" id="PF21050">
    <property type="entry name" value="ARMC9_ARM"/>
    <property type="match status" value="1"/>
</dbReference>
<dbReference type="InterPro" id="IPR048959">
    <property type="entry name" value="ARMC9_ARM_dom"/>
</dbReference>
<evidence type="ECO:0000256" key="2">
    <source>
        <dbReference type="ARBA" id="ARBA00022794"/>
    </source>
</evidence>
<dbReference type="GO" id="GO:0005814">
    <property type="term" value="C:centriole"/>
    <property type="evidence" value="ECO:0007669"/>
    <property type="project" value="TreeGrafter"/>
</dbReference>
<protein>
    <recommendedName>
        <fullName evidence="9">LisH domain-containing protein ARMC9</fullName>
    </recommendedName>
</protein>
<sequence>MEMPRGSRPEEETIIIRNKEEEADPLLVKRSLHNELRFSQIINNNANNVYASFEVPNKVCDKIMSEFIAGDWQTFFYIWDVSFISEIKESIEYKILTLKLRVHFAILPVRIVQLHQTKSDRSHKVTTILNNVSDKFSSVDDEKEIDDRAKLTVDSMKQLEDFFNSHDGQKLTLELKDNSFMAFFALPYIVNPQEDESVKKIFRIEWLEELTTDLETFTSRTFFKEQCIKEQIETTNHQNFFPSMNAHPIIDTNQKNKLTKNNSKVLLCDRIIQSAIKNKQIEDWIAQHQHVTGESNLCSKGTQTRISSIKTGTGFSLTSEPHHYVSVVIPNNCAVPSKQSALHNDELNTTKSRLLNVHKHYRKLKLRFHKLHEDYQKMNEIAEELTIALESSVKGQPVNLDMILQSCMKIFPDRFSNRDIQTDSEDTCVDSKEETSKNVPAIEEQSILLNNTPVPPKLLDYKKIKLHLKSTDMKTKLLLLQALRRKLTRSQQQHRDQTIHEYRNKDLLGIQEIMSNVNSKNVLFNILPPINADISMSLIQQTSSRFLNTIASLSAGRTYLAQGPIVLNAIIKYLDSCNDGSGDAVTLDMLLATLQKMSLRKQQRNYMVKANLVEWLIHHLHNENCRMGAYRLEYTCALLMNLSLQSAARSRASVIAPLLISTMINLLTFDHVAILPYVNGALQNFLLNNEINEEAKKLRLAEVLEYHRVKSGEELRNHFAHTLKIHRRECEENLSDDDEFPDEDDEVFDVMESELEENDLVKVELGELQGESLLAVCYSVSSFHSQSNKVFDKKVVEIPVRRNSDSLSRESKPGLNASMITVTSETTFDDSKTETSERKSGTIPVAKAPKKILPLNIDNSDAPKEEEEDAFTAKPKLMRTPPASARDERTREKLTTKRTRSETK</sequence>
<dbReference type="PANTHER" id="PTHR14881">
    <property type="entry name" value="LISH DOMAIN-CONTAINING PROTEIN ARMC9"/>
    <property type="match status" value="1"/>
</dbReference>
<dbReference type="SMR" id="A0A7M7Q6C6"/>
<evidence type="ECO:0000313" key="7">
    <source>
        <dbReference type="EnsemblMetazoa" id="XP_031782315"/>
    </source>
</evidence>
<dbReference type="PANTHER" id="PTHR14881:SF4">
    <property type="entry name" value="LISH DOMAIN-CONTAINING PROTEIN ARMC9"/>
    <property type="match status" value="1"/>
</dbReference>
<feature type="compositionally biased region" description="Basic and acidic residues" evidence="4">
    <location>
        <begin position="885"/>
        <end position="904"/>
    </location>
</feature>
<dbReference type="SUPFAM" id="SSF48371">
    <property type="entry name" value="ARM repeat"/>
    <property type="match status" value="1"/>
</dbReference>
<dbReference type="GO" id="GO:0005813">
    <property type="term" value="C:centrosome"/>
    <property type="evidence" value="ECO:0007669"/>
    <property type="project" value="UniProtKB-SubCell"/>
</dbReference>
<keyword evidence="3" id="KW-0966">Cell projection</keyword>
<evidence type="ECO:0000259" key="5">
    <source>
        <dbReference type="Pfam" id="PF21050"/>
    </source>
</evidence>
<evidence type="ECO:0000256" key="1">
    <source>
        <dbReference type="ARBA" id="ARBA00004120"/>
    </source>
</evidence>
<dbReference type="EnsemblMetazoa" id="XM_031926455">
    <property type="protein sequence ID" value="XP_031782315"/>
    <property type="gene ID" value="LOC107980968"/>
</dbReference>
<keyword evidence="8" id="KW-1185">Reference proteome</keyword>
<evidence type="ECO:0000256" key="4">
    <source>
        <dbReference type="SAM" id="MobiDB-lite"/>
    </source>
</evidence>
<dbReference type="KEGG" id="nvi:107980968"/>
<dbReference type="GO" id="GO:0060271">
    <property type="term" value="P:cilium assembly"/>
    <property type="evidence" value="ECO:0007669"/>
    <property type="project" value="InterPro"/>
</dbReference>
<dbReference type="InterPro" id="IPR011989">
    <property type="entry name" value="ARM-like"/>
</dbReference>
<dbReference type="InParanoid" id="A0A7M7Q6C6"/>
<evidence type="ECO:0008006" key="9">
    <source>
        <dbReference type="Google" id="ProtNLM"/>
    </source>
</evidence>
<dbReference type="AlphaFoldDB" id="A0A7M7Q6C6"/>
<dbReference type="GO" id="GO:0036064">
    <property type="term" value="C:ciliary basal body"/>
    <property type="evidence" value="ECO:0007669"/>
    <property type="project" value="InterPro"/>
</dbReference>
<dbReference type="Proteomes" id="UP000002358">
    <property type="component" value="Chromosome 3"/>
</dbReference>
<reference evidence="7" key="1">
    <citation type="submission" date="2021-01" db="UniProtKB">
        <authorList>
            <consortium name="EnsemblMetazoa"/>
        </authorList>
    </citation>
    <scope>IDENTIFICATION</scope>
</reference>